<dbReference type="SUPFAM" id="SSF52266">
    <property type="entry name" value="SGNH hydrolase"/>
    <property type="match status" value="1"/>
</dbReference>
<evidence type="ECO:0000259" key="3">
    <source>
        <dbReference type="Pfam" id="PF13472"/>
    </source>
</evidence>
<keyword evidence="1 2" id="KW-0732">Signal</keyword>
<dbReference type="InterPro" id="IPR013830">
    <property type="entry name" value="SGNH_hydro"/>
</dbReference>
<feature type="chain" id="PRO_5046123612" evidence="2">
    <location>
        <begin position="23"/>
        <end position="511"/>
    </location>
</feature>
<dbReference type="CDD" id="cd01833">
    <property type="entry name" value="XynB_like"/>
    <property type="match status" value="1"/>
</dbReference>
<evidence type="ECO:0000256" key="2">
    <source>
        <dbReference type="SAM" id="SignalP"/>
    </source>
</evidence>
<reference evidence="5" key="1">
    <citation type="journal article" date="2019" name="Int. J. Syst. Evol. Microbiol.">
        <title>The Global Catalogue of Microorganisms (GCM) 10K type strain sequencing project: providing services to taxonomists for standard genome sequencing and annotation.</title>
        <authorList>
            <consortium name="The Broad Institute Genomics Platform"/>
            <consortium name="The Broad Institute Genome Sequencing Center for Infectious Disease"/>
            <person name="Wu L."/>
            <person name="Ma J."/>
        </authorList>
    </citation>
    <scope>NUCLEOTIDE SEQUENCE [LARGE SCALE GENOMIC DNA]</scope>
    <source>
        <strain evidence="5">CGMCC 4.7682</strain>
    </source>
</reference>
<dbReference type="RefSeq" id="WP_377873842.1">
    <property type="nucleotide sequence ID" value="NZ_JBHMAY010000060.1"/>
</dbReference>
<accession>A0ABV7QK53</accession>
<name>A0ABV7QK53_9PSEU</name>
<dbReference type="InterPro" id="IPR013517">
    <property type="entry name" value="FG-GAP"/>
</dbReference>
<comment type="caution">
    <text evidence="4">The sequence shown here is derived from an EMBL/GenBank/DDBJ whole genome shotgun (WGS) entry which is preliminary data.</text>
</comment>
<feature type="domain" description="SGNH hydrolase-type esterase" evidence="3">
    <location>
        <begin position="37"/>
        <end position="213"/>
    </location>
</feature>
<dbReference type="Proteomes" id="UP001595764">
    <property type="component" value="Unassembled WGS sequence"/>
</dbReference>
<keyword evidence="5" id="KW-1185">Reference proteome</keyword>
<dbReference type="Pfam" id="PF13517">
    <property type="entry name" value="FG-GAP_3"/>
    <property type="match status" value="2"/>
</dbReference>
<evidence type="ECO:0000256" key="1">
    <source>
        <dbReference type="ARBA" id="ARBA00022729"/>
    </source>
</evidence>
<dbReference type="InterPro" id="IPR051532">
    <property type="entry name" value="Ester_Hydrolysis_Enzymes"/>
</dbReference>
<dbReference type="InterPro" id="IPR028994">
    <property type="entry name" value="Integrin_alpha_N"/>
</dbReference>
<organism evidence="4 5">
    <name type="scientific">Amycolatopsis halotolerans</name>
    <dbReference type="NCBI Taxonomy" id="330083"/>
    <lineage>
        <taxon>Bacteria</taxon>
        <taxon>Bacillati</taxon>
        <taxon>Actinomycetota</taxon>
        <taxon>Actinomycetes</taxon>
        <taxon>Pseudonocardiales</taxon>
        <taxon>Pseudonocardiaceae</taxon>
        <taxon>Amycolatopsis</taxon>
    </lineage>
</organism>
<dbReference type="Gene3D" id="3.40.50.1110">
    <property type="entry name" value="SGNH hydrolase"/>
    <property type="match status" value="1"/>
</dbReference>
<dbReference type="PANTHER" id="PTHR30383:SF5">
    <property type="entry name" value="SGNH HYDROLASE-TYPE ESTERASE DOMAIN-CONTAINING PROTEIN"/>
    <property type="match status" value="1"/>
</dbReference>
<dbReference type="SUPFAM" id="SSF69318">
    <property type="entry name" value="Integrin alpha N-terminal domain"/>
    <property type="match status" value="2"/>
</dbReference>
<dbReference type="PANTHER" id="PTHR30383">
    <property type="entry name" value="THIOESTERASE 1/PROTEASE 1/LYSOPHOSPHOLIPASE L1"/>
    <property type="match status" value="1"/>
</dbReference>
<evidence type="ECO:0000313" key="4">
    <source>
        <dbReference type="EMBL" id="MFC3512683.1"/>
    </source>
</evidence>
<sequence>MPLRRFLAVFVLLAAAAVPSQAAEAAPLGQAVRIMPLGDSITAGAGSATVSSYRAPLWTMLSGESRYSPRFVGTQTNGSLPDPANEGHSGYTIDQITAGIDGWLAFDRPDVVLLHLGINDLDRGIDVANAPARLHSLLDRIYADRPNVAVLLLGLIPTSAGLESRVAAFNSAVRGFEADETQAGHRFRYVEPPALTSGEMVDHLHPNDAGYRRMAESFSGALGQAYTGGLFSGHPPLGAGTESGGTGKVRWADFDGDGRADYLTVAQNGAVSVYLNRGGDGHGGWQSLGQTATGLTTDPARVRFADFDGDGRADYLLLEPNGAVVVYLNRGGDGHGGWQPLGQVATGTTADPGRVWFADFDGDGRADYLTIGQNGAVTAYLNRGGDGRGGWLGRGQVAGGTTTDVRSVRFADLDGDGRADYVTIAPGGAVNAFFNRGGDEQGGWYSRGQVATGVTTDSGAVAFADFTGGGNADYILADKSTNAASVYSWEGGDGHGSWIDRGRVASGVPIS</sequence>
<dbReference type="EMBL" id="JBHRWI010000024">
    <property type="protein sequence ID" value="MFC3512683.1"/>
    <property type="molecule type" value="Genomic_DNA"/>
</dbReference>
<evidence type="ECO:0000313" key="5">
    <source>
        <dbReference type="Proteomes" id="UP001595764"/>
    </source>
</evidence>
<gene>
    <name evidence="4" type="ORF">ACFORO_21120</name>
</gene>
<dbReference type="InterPro" id="IPR036514">
    <property type="entry name" value="SGNH_hydro_sf"/>
</dbReference>
<protein>
    <submittedName>
        <fullName evidence="4">FG-GAP-like repeat-containing protein</fullName>
    </submittedName>
</protein>
<feature type="signal peptide" evidence="2">
    <location>
        <begin position="1"/>
        <end position="22"/>
    </location>
</feature>
<dbReference type="Pfam" id="PF13472">
    <property type="entry name" value="Lipase_GDSL_2"/>
    <property type="match status" value="1"/>
</dbReference>
<proteinExistence type="predicted"/>